<dbReference type="RefSeq" id="YP_006906266.1">
    <property type="nucleotide sequence ID" value="NC_018837.1"/>
</dbReference>
<accession>J9QM52</accession>
<dbReference type="GeneID" id="13826885"/>
<reference evidence="1 2" key="1">
    <citation type="journal article" date="2012" name="J. Virol.">
        <title>Complete Genome Sequence of Pectobacterium carotovorum subsp. carotovorum Bacteriophage My1.</title>
        <authorList>
            <person name="Lee D.H."/>
            <person name="Lee J.H."/>
            <person name="Shin H."/>
            <person name="Ji S."/>
            <person name="Roh E."/>
            <person name="Jung K."/>
            <person name="Ryu S."/>
            <person name="Choi J."/>
            <person name="Heu S."/>
        </authorList>
    </citation>
    <scope>NUCLEOTIDE SEQUENCE [LARGE SCALE GENOMIC DNA]</scope>
</reference>
<keyword evidence="2" id="KW-1185">Reference proteome</keyword>
<dbReference type="Proteomes" id="UP000006280">
    <property type="component" value="Segment"/>
</dbReference>
<proteinExistence type="predicted"/>
<gene>
    <name evidence="1" type="ORF">My1_014</name>
</gene>
<evidence type="ECO:0000313" key="1">
    <source>
        <dbReference type="EMBL" id="AFQ22173.1"/>
    </source>
</evidence>
<dbReference type="EMBL" id="JX195166">
    <property type="protein sequence ID" value="AFQ22173.1"/>
    <property type="molecule type" value="Genomic_DNA"/>
</dbReference>
<sequence length="65" mass="7481">MSTVKSSIIFSESYDEYRVNVGKASYYTNDATDAQGTLALMQQEHDVKPHRVQIKKATEIQEENW</sequence>
<organism evidence="1 2">
    <name type="scientific">Pectobacterium phage My1</name>
    <dbReference type="NCBI Taxonomy" id="1204539"/>
    <lineage>
        <taxon>Viruses</taxon>
        <taxon>Duplodnaviria</taxon>
        <taxon>Heunggongvirae</taxon>
        <taxon>Uroviricota</taxon>
        <taxon>Caudoviricetes</taxon>
        <taxon>Demerecviridae</taxon>
        <taxon>Mccorquodalevirinae</taxon>
        <taxon>Myunavirus</taxon>
        <taxon>Myunavirus My1</taxon>
    </lineage>
</organism>
<dbReference type="KEGG" id="vg:13826885"/>
<name>J9QM52_9CAUD</name>
<evidence type="ECO:0000313" key="2">
    <source>
        <dbReference type="Proteomes" id="UP000006280"/>
    </source>
</evidence>
<protein>
    <submittedName>
        <fullName evidence="1">Uncharacterized protein</fullName>
    </submittedName>
</protein>